<name>A0ABR0EIR1_ZASCE</name>
<evidence type="ECO:0008006" key="3">
    <source>
        <dbReference type="Google" id="ProtNLM"/>
    </source>
</evidence>
<keyword evidence="2" id="KW-1185">Reference proteome</keyword>
<evidence type="ECO:0000313" key="1">
    <source>
        <dbReference type="EMBL" id="KAK4501126.1"/>
    </source>
</evidence>
<dbReference type="InterPro" id="IPR047142">
    <property type="entry name" value="OryJ/VirC-like"/>
</dbReference>
<reference evidence="1 2" key="1">
    <citation type="journal article" date="2023" name="G3 (Bethesda)">
        <title>A chromosome-level genome assembly of Zasmidium syzygii isolated from banana leaves.</title>
        <authorList>
            <person name="van Westerhoven A.C."/>
            <person name="Mehrabi R."/>
            <person name="Talebi R."/>
            <person name="Steentjes M.B.F."/>
            <person name="Corcolon B."/>
            <person name="Chong P.A."/>
            <person name="Kema G.H.J."/>
            <person name="Seidl M.F."/>
        </authorList>
    </citation>
    <scope>NUCLEOTIDE SEQUENCE [LARGE SCALE GENOMIC DNA]</scope>
    <source>
        <strain evidence="1 2">P124</strain>
    </source>
</reference>
<dbReference type="EMBL" id="JAXOVC010000005">
    <property type="protein sequence ID" value="KAK4501126.1"/>
    <property type="molecule type" value="Genomic_DNA"/>
</dbReference>
<dbReference type="CDD" id="cd02231">
    <property type="entry name" value="cupin_BLL6423-like"/>
    <property type="match status" value="1"/>
</dbReference>
<dbReference type="PANTHER" id="PTHR36156">
    <property type="entry name" value="SLR2101 PROTEIN"/>
    <property type="match status" value="1"/>
</dbReference>
<protein>
    <recommendedName>
        <fullName evidence="3">Cupin 2 conserved barrel domain-containing protein</fullName>
    </recommendedName>
</protein>
<proteinExistence type="predicted"/>
<accession>A0ABR0EIR1</accession>
<gene>
    <name evidence="1" type="ORF">PRZ48_006932</name>
</gene>
<evidence type="ECO:0000313" key="2">
    <source>
        <dbReference type="Proteomes" id="UP001305779"/>
    </source>
</evidence>
<organism evidence="1 2">
    <name type="scientific">Zasmidium cellare</name>
    <name type="common">Wine cellar mold</name>
    <name type="synonym">Racodium cellare</name>
    <dbReference type="NCBI Taxonomy" id="395010"/>
    <lineage>
        <taxon>Eukaryota</taxon>
        <taxon>Fungi</taxon>
        <taxon>Dikarya</taxon>
        <taxon>Ascomycota</taxon>
        <taxon>Pezizomycotina</taxon>
        <taxon>Dothideomycetes</taxon>
        <taxon>Dothideomycetidae</taxon>
        <taxon>Mycosphaerellales</taxon>
        <taxon>Mycosphaerellaceae</taxon>
        <taxon>Zasmidium</taxon>
    </lineage>
</organism>
<dbReference type="SUPFAM" id="SSF51182">
    <property type="entry name" value="RmlC-like cupins"/>
    <property type="match status" value="1"/>
</dbReference>
<dbReference type="Gene3D" id="2.60.120.10">
    <property type="entry name" value="Jelly Rolls"/>
    <property type="match status" value="1"/>
</dbReference>
<dbReference type="PANTHER" id="PTHR36156:SF2">
    <property type="entry name" value="CUPIN TYPE-2 DOMAIN-CONTAINING PROTEIN"/>
    <property type="match status" value="1"/>
</dbReference>
<dbReference type="InterPro" id="IPR011051">
    <property type="entry name" value="RmlC_Cupin_sf"/>
</dbReference>
<comment type="caution">
    <text evidence="1">The sequence shown here is derived from an EMBL/GenBank/DDBJ whole genome shotgun (WGS) entry which is preliminary data.</text>
</comment>
<dbReference type="Proteomes" id="UP001305779">
    <property type="component" value="Unassembled WGS sequence"/>
</dbReference>
<dbReference type="InterPro" id="IPR014710">
    <property type="entry name" value="RmlC-like_jellyroll"/>
</dbReference>
<sequence length="146" mass="15981">MSTGSFPSPFGAPSINITTHDKTGTAVIHSTRKAKAIEYPTLGGVIHNLYATDRFPADLNNEVDIKRSEVNADSTTLVNLNGTVCRLVDLAPHNARMMHQTKSLDYGIVIKGKVFMDLEDGTSTLLEPGDIAVQRATLHSWRNARY</sequence>